<keyword evidence="3" id="KW-1185">Reference proteome</keyword>
<evidence type="ECO:0000313" key="3">
    <source>
        <dbReference type="Proteomes" id="UP000039865"/>
    </source>
</evidence>
<feature type="region of interest" description="Disordered" evidence="1">
    <location>
        <begin position="803"/>
        <end position="825"/>
    </location>
</feature>
<feature type="compositionally biased region" description="Low complexity" evidence="1">
    <location>
        <begin position="909"/>
        <end position="930"/>
    </location>
</feature>
<feature type="compositionally biased region" description="Polar residues" evidence="1">
    <location>
        <begin position="1098"/>
        <end position="1110"/>
    </location>
</feature>
<feature type="compositionally biased region" description="Low complexity" evidence="1">
    <location>
        <begin position="810"/>
        <end position="824"/>
    </location>
</feature>
<dbReference type="EMBL" id="CCKQ01017758">
    <property type="protein sequence ID" value="CDW89659.1"/>
    <property type="molecule type" value="Genomic_DNA"/>
</dbReference>
<feature type="compositionally biased region" description="Polar residues" evidence="1">
    <location>
        <begin position="1369"/>
        <end position="1381"/>
    </location>
</feature>
<name>A0A078B5F7_STYLE</name>
<feature type="compositionally biased region" description="Low complexity" evidence="1">
    <location>
        <begin position="1450"/>
        <end position="1464"/>
    </location>
</feature>
<feature type="region of interest" description="Disordered" evidence="1">
    <location>
        <begin position="1367"/>
        <end position="1391"/>
    </location>
</feature>
<protein>
    <submittedName>
        <fullName evidence="2">Uncharacterized protein</fullName>
    </submittedName>
</protein>
<feature type="region of interest" description="Disordered" evidence="1">
    <location>
        <begin position="1087"/>
        <end position="1114"/>
    </location>
</feature>
<proteinExistence type="predicted"/>
<feature type="region of interest" description="Disordered" evidence="1">
    <location>
        <begin position="554"/>
        <end position="575"/>
    </location>
</feature>
<evidence type="ECO:0000313" key="2">
    <source>
        <dbReference type="EMBL" id="CDW89659.1"/>
    </source>
</evidence>
<feature type="compositionally biased region" description="Polar residues" evidence="1">
    <location>
        <begin position="1249"/>
        <end position="1265"/>
    </location>
</feature>
<feature type="region of interest" description="Disordered" evidence="1">
    <location>
        <begin position="1249"/>
        <end position="1269"/>
    </location>
</feature>
<feature type="compositionally biased region" description="Polar residues" evidence="1">
    <location>
        <begin position="318"/>
        <end position="343"/>
    </location>
</feature>
<dbReference type="InParanoid" id="A0A078B5F7"/>
<reference evidence="2 3" key="1">
    <citation type="submission" date="2014-06" db="EMBL/GenBank/DDBJ databases">
        <authorList>
            <person name="Swart Estienne"/>
        </authorList>
    </citation>
    <scope>NUCLEOTIDE SEQUENCE [LARGE SCALE GENOMIC DNA]</scope>
    <source>
        <strain evidence="2 3">130c</strain>
    </source>
</reference>
<sequence length="1530" mass="173641">MKGKANVLQMQTQSQNISIQNSTVFNDSQRIQMDLSKVTKKSTRQAVLKNQKPKGIPQFSSKTSSSMSENIEDDDEIENYTGPKKPNQEFSNSKIVTGAASTYIAQEIGQSPENNNSSNSKFKVLLNKSSNLIEINDKIRKFELDTSSTHNMIKHEGFSTNKNSTKSRPKYQIEEDRPLQMDSKGKRLTNNLKSNTFDSNQVGKMKRVRSQTSAKEYEVDQKNGGLFHQSNLLQQSLQFEFGVHKPTNKLSLGFNHLLSPHHQSTQCFMTTAHKTMKNHSESQHENIDNLYTLKKVQSKVRDKIVQWIDFQSTSATFNNNAPQEEQPTASNQIKQLNPQSHNISENKVKEEESNSDGLLKFSKLTQLAFKKRFQFGSPPDKMSLYNYPVVNNGSSQNINGGNYRSGNINNNNSKDFFNEDSLCITEENRFQNEINPIKLADLDWGDQYKLDKLMKQQIKQIREGKFDPNTYFYYDQEQIEEAFSWFEIQRKDMELYLMKRKSSAGLVHQNSIVNQSLIDFANANFKLQTSGTMLGLNNQRGISVIMGGGMDANEQENILQGGSSSSSDDEGGDEAEKFKNTFLNSKSGTKFMFQQGKRNSNLLIKASEQYDQEEDFNNLTPKVLSDNDDGSDNEKKKENRSLQQQTRGNLKILEELIEESREESMRGDSNTHFHIPITLDQENKGVEAKNFNLNINYNEDELQEIDQDQYTQGIYLPITNRQCDSDIFVMSNTTFDEDLASISSRRVSAGKQPYKNEYLSFVDNSQDLSQINQQFILNKKELDGITNKLFFHQQNQQLLQRRQNKYNQTSQGKQNAKSSSNQNSTLNINQASMNRKKSNTKQSNIRNQDKQLTSSIQTLLSQNNQTQVSTNIQSTIHEKKQSLTKFSNYVSSSNNLSPTPQIQTTSFHQYKNSQKQKSNFNNNNGNNNLFQSQYNSVSSINMGLHNKQPSTVQSNIFNMNSGHFSILSNNSNHNSNPSNIFNPVTNSNSKRFQNNGKSHSNEDFNRQVIAISTQLLPYNASIQKITHHSPQCSITMRTNLSPGPGYKVKERNSLFNEKTTRNNGINQHLSDSDISSSKFVVISHNHNKCHNKNNQNKRATNPSIQGATASKNKKYSDFKQSMMNNSTTIDSFKQNKQNMTMGSSELKQSLNAAKLRKQRSDSKMDTQSSLLFDGANSMVTQKLLASIKQNVINKKLQEQTLQSSQSVHDEFQQPLHQLNRQRSKSEIETIYEIGNKHQQLMLNKNKPSNKRTQQILGPASPSKSLKNVGFPYNNGKTMSDINKFYEERSEHNTSVYSVVNRGQNMSITSKFQNDGNQQYQSVDKSCKTFDITTQSQGSMAHLYNPRQQQSISGSGVLKEPSIIHHSKLEIQTNETSNSPQTKDQKRQRQLSNQQALKLNFGIQPQLVKKYQSPTAVLSQSYHLSGGFNQSGNSSTKRNESQLFNNSSIVNNSNPQSQNKQSTSQLNEKSKQQQFSVMKQRIVKSPNKKSMMILNSSIGSNSNNMSLIGAANAFAASKLDFQILEYSDSKK</sequence>
<gene>
    <name evidence="2" type="primary">Contig1312.g1440</name>
    <name evidence="2" type="ORF">STYLEM_18794</name>
</gene>
<feature type="region of interest" description="Disordered" evidence="1">
    <location>
        <begin position="616"/>
        <end position="648"/>
    </location>
</feature>
<feature type="region of interest" description="Disordered" evidence="1">
    <location>
        <begin position="51"/>
        <end position="93"/>
    </location>
</feature>
<evidence type="ECO:0000256" key="1">
    <source>
        <dbReference type="SAM" id="MobiDB-lite"/>
    </source>
</evidence>
<feature type="region of interest" description="Disordered" evidence="1">
    <location>
        <begin position="907"/>
        <end position="930"/>
    </location>
</feature>
<accession>A0A078B5F7</accession>
<feature type="region of interest" description="Disordered" evidence="1">
    <location>
        <begin position="1445"/>
        <end position="1480"/>
    </location>
</feature>
<dbReference type="Proteomes" id="UP000039865">
    <property type="component" value="Unassembled WGS sequence"/>
</dbReference>
<feature type="region of interest" description="Disordered" evidence="1">
    <location>
        <begin position="318"/>
        <end position="355"/>
    </location>
</feature>
<organism evidence="2 3">
    <name type="scientific">Stylonychia lemnae</name>
    <name type="common">Ciliate</name>
    <dbReference type="NCBI Taxonomy" id="5949"/>
    <lineage>
        <taxon>Eukaryota</taxon>
        <taxon>Sar</taxon>
        <taxon>Alveolata</taxon>
        <taxon>Ciliophora</taxon>
        <taxon>Intramacronucleata</taxon>
        <taxon>Spirotrichea</taxon>
        <taxon>Stichotrichia</taxon>
        <taxon>Sporadotrichida</taxon>
        <taxon>Oxytrichidae</taxon>
        <taxon>Stylonychinae</taxon>
        <taxon>Stylonychia</taxon>
    </lineage>
</organism>